<dbReference type="SUPFAM" id="SSF140111">
    <property type="entry name" value="Endosomal sorting complex assembly domain"/>
    <property type="match status" value="1"/>
</dbReference>
<dbReference type="Gene3D" id="6.10.250.370">
    <property type="match status" value="1"/>
</dbReference>
<evidence type="ECO:0000256" key="3">
    <source>
        <dbReference type="ARBA" id="ARBA00022448"/>
    </source>
</evidence>
<dbReference type="OrthoDB" id="306304at2759"/>
<comment type="caution">
    <text evidence="12">The sequence shown here is derived from an EMBL/GenBank/DDBJ whole genome shotgun (WGS) entry which is preliminary data.</text>
</comment>
<dbReference type="PANTHER" id="PTHR23306">
    <property type="entry name" value="TUMOR SUSCEPTIBILITY GENE 101 PROTEIN-RELATED"/>
    <property type="match status" value="1"/>
</dbReference>
<gene>
    <name evidence="12" type="primary">Tsg101</name>
    <name evidence="12" type="ORF">FJT64_024245</name>
</gene>
<name>A0A6A4WJ51_AMPAM</name>
<dbReference type="PANTHER" id="PTHR23306:SF3">
    <property type="entry name" value="TUMOR SUPPRESSOR PROTEIN 101"/>
    <property type="match status" value="1"/>
</dbReference>
<keyword evidence="6 8" id="KW-0175">Coiled coil</keyword>
<dbReference type="SUPFAM" id="SSF54495">
    <property type="entry name" value="UBC-like"/>
    <property type="match status" value="1"/>
</dbReference>
<evidence type="ECO:0000256" key="7">
    <source>
        <dbReference type="PROSITE-ProRule" id="PRU00644"/>
    </source>
</evidence>
<evidence type="ECO:0000256" key="1">
    <source>
        <dbReference type="ARBA" id="ARBA00004177"/>
    </source>
</evidence>
<evidence type="ECO:0000256" key="2">
    <source>
        <dbReference type="ARBA" id="ARBA00009594"/>
    </source>
</evidence>
<evidence type="ECO:0000256" key="8">
    <source>
        <dbReference type="SAM" id="Coils"/>
    </source>
</evidence>
<protein>
    <submittedName>
        <fullName evidence="12">Tsg101</fullName>
    </submittedName>
</protein>
<dbReference type="Gene3D" id="3.10.110.10">
    <property type="entry name" value="Ubiquitin Conjugating Enzyme"/>
    <property type="match status" value="1"/>
</dbReference>
<dbReference type="GO" id="GO:0043130">
    <property type="term" value="F:ubiquitin binding"/>
    <property type="evidence" value="ECO:0007669"/>
    <property type="project" value="TreeGrafter"/>
</dbReference>
<evidence type="ECO:0000256" key="9">
    <source>
        <dbReference type="SAM" id="MobiDB-lite"/>
    </source>
</evidence>
<dbReference type="Gene3D" id="6.10.140.820">
    <property type="match status" value="1"/>
</dbReference>
<dbReference type="AlphaFoldDB" id="A0A6A4WJ51"/>
<evidence type="ECO:0000256" key="5">
    <source>
        <dbReference type="ARBA" id="ARBA00022927"/>
    </source>
</evidence>
<sequence>MPQPRESQIKQYLTKYKNPVTTNGDVMNALRHYRGLQAKLSPFVFDDGTRQELCCLEGTIPVQYKGSTYNIPLCIWLMQQHPLVAPLVFVKPTADMQIKVSKHVDYNGKVYLPYLSDWSQASSDLLGLIQVLVIIFSEAPPVFARPRNARPYPAYTGQQGYPGSEPSYPYPTQPTMPYPVQPPAQPAYPTPYPPYPGAANTPYPAYPSPSQPQPSADGSATIGEEHIRASLLSAVQDKVRRRVRELSSQVQAELDVLSGTERDLQQGKTKLDETVQKLEQEQTALDERLGLLREKNAEMDAAIARMEGEEQMDIDEAVITTAPLYKQLLQTFAEENATQDAIYHLGESLGQHGIDLDVFLKQVRTLSRRQFMLRATMQKCRQRAGLSG</sequence>
<organism evidence="12 13">
    <name type="scientific">Amphibalanus amphitrite</name>
    <name type="common">Striped barnacle</name>
    <name type="synonym">Balanus amphitrite</name>
    <dbReference type="NCBI Taxonomy" id="1232801"/>
    <lineage>
        <taxon>Eukaryota</taxon>
        <taxon>Metazoa</taxon>
        <taxon>Ecdysozoa</taxon>
        <taxon>Arthropoda</taxon>
        <taxon>Crustacea</taxon>
        <taxon>Multicrustacea</taxon>
        <taxon>Cirripedia</taxon>
        <taxon>Thoracica</taxon>
        <taxon>Thoracicalcarea</taxon>
        <taxon>Balanomorpha</taxon>
        <taxon>Balanoidea</taxon>
        <taxon>Balanidae</taxon>
        <taxon>Amphibalaninae</taxon>
        <taxon>Amphibalanus</taxon>
    </lineage>
</organism>
<evidence type="ECO:0000256" key="4">
    <source>
        <dbReference type="ARBA" id="ARBA00022753"/>
    </source>
</evidence>
<dbReference type="PROSITE" id="PS51312">
    <property type="entry name" value="SB"/>
    <property type="match status" value="1"/>
</dbReference>
<dbReference type="Proteomes" id="UP000440578">
    <property type="component" value="Unassembled WGS sequence"/>
</dbReference>
<feature type="coiled-coil region" evidence="8">
    <location>
        <begin position="261"/>
        <end position="312"/>
    </location>
</feature>
<evidence type="ECO:0000256" key="6">
    <source>
        <dbReference type="ARBA" id="ARBA00023054"/>
    </source>
</evidence>
<dbReference type="InterPro" id="IPR052070">
    <property type="entry name" value="ESCRT-I_UEV_domain"/>
</dbReference>
<dbReference type="GO" id="GO:0015031">
    <property type="term" value="P:protein transport"/>
    <property type="evidence" value="ECO:0007669"/>
    <property type="project" value="UniProtKB-UniRule"/>
</dbReference>
<evidence type="ECO:0000313" key="13">
    <source>
        <dbReference type="Proteomes" id="UP000440578"/>
    </source>
</evidence>
<proteinExistence type="inferred from homology"/>
<dbReference type="Pfam" id="PF05743">
    <property type="entry name" value="UEV"/>
    <property type="match status" value="1"/>
</dbReference>
<keyword evidence="4" id="KW-0967">Endosome</keyword>
<feature type="domain" description="SB" evidence="10">
    <location>
        <begin position="322"/>
        <end position="388"/>
    </location>
</feature>
<dbReference type="GO" id="GO:0008333">
    <property type="term" value="P:endosome to lysosome transport"/>
    <property type="evidence" value="ECO:0007669"/>
    <property type="project" value="TreeGrafter"/>
</dbReference>
<dbReference type="InterPro" id="IPR017916">
    <property type="entry name" value="SB_dom"/>
</dbReference>
<dbReference type="CDD" id="cd11685">
    <property type="entry name" value="UEV_TSG101-like"/>
    <property type="match status" value="1"/>
</dbReference>
<dbReference type="EMBL" id="VIIS01000912">
    <property type="protein sequence ID" value="KAF0303824.1"/>
    <property type="molecule type" value="Genomic_DNA"/>
</dbReference>
<keyword evidence="13" id="KW-1185">Reference proteome</keyword>
<feature type="compositionally biased region" description="Pro residues" evidence="9">
    <location>
        <begin position="168"/>
        <end position="196"/>
    </location>
</feature>
<dbReference type="Pfam" id="PF09454">
    <property type="entry name" value="Vps23_core"/>
    <property type="match status" value="1"/>
</dbReference>
<keyword evidence="5 7" id="KW-0653">Protein transport</keyword>
<feature type="domain" description="UEV" evidence="11">
    <location>
        <begin position="3"/>
        <end position="146"/>
    </location>
</feature>
<comment type="subcellular location">
    <subcellularLocation>
        <location evidence="1">Endosome</location>
    </subcellularLocation>
</comment>
<dbReference type="GO" id="GO:0000813">
    <property type="term" value="C:ESCRT I complex"/>
    <property type="evidence" value="ECO:0007669"/>
    <property type="project" value="TreeGrafter"/>
</dbReference>
<dbReference type="InterPro" id="IPR008883">
    <property type="entry name" value="UEV_N"/>
</dbReference>
<feature type="region of interest" description="Disordered" evidence="9">
    <location>
        <begin position="154"/>
        <end position="220"/>
    </location>
</feature>
<evidence type="ECO:0000259" key="10">
    <source>
        <dbReference type="PROSITE" id="PS51312"/>
    </source>
</evidence>
<dbReference type="InterPro" id="IPR016135">
    <property type="entry name" value="UBQ-conjugating_enzyme/RWD"/>
</dbReference>
<evidence type="ECO:0000313" key="12">
    <source>
        <dbReference type="EMBL" id="KAF0303824.1"/>
    </source>
</evidence>
<dbReference type="PROSITE" id="PS51322">
    <property type="entry name" value="UEV"/>
    <property type="match status" value="1"/>
</dbReference>
<accession>A0A6A4WJ51</accession>
<dbReference type="InterPro" id="IPR037202">
    <property type="entry name" value="ESCRT_assembly_dom"/>
</dbReference>
<keyword evidence="3 7" id="KW-0813">Transport</keyword>
<comment type="similarity">
    <text evidence="2">Belongs to the ubiquitin-conjugating enzyme family. UEV subfamily.</text>
</comment>
<reference evidence="12 13" key="1">
    <citation type="submission" date="2019-07" db="EMBL/GenBank/DDBJ databases">
        <title>Draft genome assembly of a fouling barnacle, Amphibalanus amphitrite (Darwin, 1854): The first reference genome for Thecostraca.</title>
        <authorList>
            <person name="Kim W."/>
        </authorList>
    </citation>
    <scope>NUCLEOTIDE SEQUENCE [LARGE SCALE GENOMIC DNA]</scope>
    <source>
        <strain evidence="12">SNU_AA5</strain>
        <tissue evidence="12">Soma without cirri and trophi</tissue>
    </source>
</reference>
<evidence type="ECO:0000259" key="11">
    <source>
        <dbReference type="PROSITE" id="PS51322"/>
    </source>
</evidence>